<keyword evidence="2" id="KW-0238">DNA-binding</keyword>
<dbReference type="InterPro" id="IPR020449">
    <property type="entry name" value="Tscrpt_reg_AraC-type_HTH"/>
</dbReference>
<dbReference type="Pfam" id="PF12833">
    <property type="entry name" value="HTH_18"/>
    <property type="match status" value="1"/>
</dbReference>
<dbReference type="PROSITE" id="PS00041">
    <property type="entry name" value="HTH_ARAC_FAMILY_1"/>
    <property type="match status" value="1"/>
</dbReference>
<dbReference type="Proteomes" id="UP000823842">
    <property type="component" value="Unassembled WGS sequence"/>
</dbReference>
<evidence type="ECO:0000256" key="2">
    <source>
        <dbReference type="ARBA" id="ARBA00023125"/>
    </source>
</evidence>
<dbReference type="SMART" id="SM00342">
    <property type="entry name" value="HTH_ARAC"/>
    <property type="match status" value="1"/>
</dbReference>
<organism evidence="5 6">
    <name type="scientific">Candidatus Blautia faecavium</name>
    <dbReference type="NCBI Taxonomy" id="2838487"/>
    <lineage>
        <taxon>Bacteria</taxon>
        <taxon>Bacillati</taxon>
        <taxon>Bacillota</taxon>
        <taxon>Clostridia</taxon>
        <taxon>Lachnospirales</taxon>
        <taxon>Lachnospiraceae</taxon>
        <taxon>Blautia</taxon>
    </lineage>
</organism>
<keyword evidence="1" id="KW-0805">Transcription regulation</keyword>
<gene>
    <name evidence="5" type="ORF">IAA06_09870</name>
</gene>
<dbReference type="GO" id="GO:0043565">
    <property type="term" value="F:sequence-specific DNA binding"/>
    <property type="evidence" value="ECO:0007669"/>
    <property type="project" value="InterPro"/>
</dbReference>
<dbReference type="PANTHER" id="PTHR43280">
    <property type="entry name" value="ARAC-FAMILY TRANSCRIPTIONAL REGULATOR"/>
    <property type="match status" value="1"/>
</dbReference>
<accession>A0A9D2RWB2</accession>
<dbReference type="SUPFAM" id="SSF46689">
    <property type="entry name" value="Homeodomain-like"/>
    <property type="match status" value="2"/>
</dbReference>
<comment type="caution">
    <text evidence="5">The sequence shown here is derived from an EMBL/GenBank/DDBJ whole genome shotgun (WGS) entry which is preliminary data.</text>
</comment>
<dbReference type="InterPro" id="IPR009057">
    <property type="entry name" value="Homeodomain-like_sf"/>
</dbReference>
<evidence type="ECO:0000256" key="1">
    <source>
        <dbReference type="ARBA" id="ARBA00023015"/>
    </source>
</evidence>
<dbReference type="GO" id="GO:0003700">
    <property type="term" value="F:DNA-binding transcription factor activity"/>
    <property type="evidence" value="ECO:0007669"/>
    <property type="project" value="InterPro"/>
</dbReference>
<dbReference type="EMBL" id="DWYZ01000183">
    <property type="protein sequence ID" value="HJB29082.1"/>
    <property type="molecule type" value="Genomic_DNA"/>
</dbReference>
<dbReference type="PRINTS" id="PR00032">
    <property type="entry name" value="HTHARAC"/>
</dbReference>
<dbReference type="Gene3D" id="1.10.10.60">
    <property type="entry name" value="Homeodomain-like"/>
    <property type="match status" value="2"/>
</dbReference>
<feature type="domain" description="HTH araC/xylS-type" evidence="4">
    <location>
        <begin position="184"/>
        <end position="282"/>
    </location>
</feature>
<proteinExistence type="predicted"/>
<reference evidence="5" key="1">
    <citation type="journal article" date="2021" name="PeerJ">
        <title>Extensive microbial diversity within the chicken gut microbiome revealed by metagenomics and culture.</title>
        <authorList>
            <person name="Gilroy R."/>
            <person name="Ravi A."/>
            <person name="Getino M."/>
            <person name="Pursley I."/>
            <person name="Horton D.L."/>
            <person name="Alikhan N.F."/>
            <person name="Baker D."/>
            <person name="Gharbi K."/>
            <person name="Hall N."/>
            <person name="Watson M."/>
            <person name="Adriaenssens E.M."/>
            <person name="Foster-Nyarko E."/>
            <person name="Jarju S."/>
            <person name="Secka A."/>
            <person name="Antonio M."/>
            <person name="Oren A."/>
            <person name="Chaudhuri R.R."/>
            <person name="La Ragione R."/>
            <person name="Hildebrand F."/>
            <person name="Pallen M.J."/>
        </authorList>
    </citation>
    <scope>NUCLEOTIDE SEQUENCE</scope>
    <source>
        <strain evidence="5">ChiSjej1B19-5720</strain>
    </source>
</reference>
<evidence type="ECO:0000256" key="3">
    <source>
        <dbReference type="ARBA" id="ARBA00023163"/>
    </source>
</evidence>
<dbReference type="InterPro" id="IPR018062">
    <property type="entry name" value="HTH_AraC-typ_CS"/>
</dbReference>
<sequence length="299" mass="34869">DTEAHPVKLSLEKILNFISLLYEILTGENADGEKMLEQNGLFDESLRPTEKEETMLELQINEEEIYHHTYQEEKFVTDCIREGNVREIENRLEVLLGMAGILSNKEENHQRNLAIVAVAIYTRAAIDGGVSPARAYRLSDLFINRIDRCTSVEGLIEYNRNAALEFTRMVSESHSKKAASNYTEQCKDYIFHHYHHKIRLEEVARAMSISQGHLSRVFQKDTGMSIQEYILRFRVERAANLLKYSEVGLTEISDYMGFYSQSHFGTVFKKYMGLSPKQYRDRYKEKEFRSDPAKEWKKK</sequence>
<reference evidence="5" key="2">
    <citation type="submission" date="2021-04" db="EMBL/GenBank/DDBJ databases">
        <authorList>
            <person name="Gilroy R."/>
        </authorList>
    </citation>
    <scope>NUCLEOTIDE SEQUENCE</scope>
    <source>
        <strain evidence="5">ChiSjej1B19-5720</strain>
    </source>
</reference>
<dbReference type="AlphaFoldDB" id="A0A9D2RWB2"/>
<evidence type="ECO:0000313" key="6">
    <source>
        <dbReference type="Proteomes" id="UP000823842"/>
    </source>
</evidence>
<dbReference type="PROSITE" id="PS01124">
    <property type="entry name" value="HTH_ARAC_FAMILY_2"/>
    <property type="match status" value="1"/>
</dbReference>
<dbReference type="InterPro" id="IPR018060">
    <property type="entry name" value="HTH_AraC"/>
</dbReference>
<name>A0A9D2RWB2_9FIRM</name>
<protein>
    <submittedName>
        <fullName evidence="5">Helix-turn-helix domain-containing protein</fullName>
    </submittedName>
</protein>
<keyword evidence="3" id="KW-0804">Transcription</keyword>
<dbReference type="PANTHER" id="PTHR43280:SF34">
    <property type="entry name" value="ARAC-FAMILY TRANSCRIPTIONAL REGULATOR"/>
    <property type="match status" value="1"/>
</dbReference>
<evidence type="ECO:0000313" key="5">
    <source>
        <dbReference type="EMBL" id="HJB29082.1"/>
    </source>
</evidence>
<feature type="non-terminal residue" evidence="5">
    <location>
        <position position="1"/>
    </location>
</feature>
<evidence type="ECO:0000259" key="4">
    <source>
        <dbReference type="PROSITE" id="PS01124"/>
    </source>
</evidence>